<dbReference type="AlphaFoldDB" id="A0A133XT46"/>
<evidence type="ECO:0000256" key="1">
    <source>
        <dbReference type="ARBA" id="ARBA00022801"/>
    </source>
</evidence>
<accession>A0A133XT46</accession>
<dbReference type="InterPro" id="IPR045857">
    <property type="entry name" value="O16G_dom_2"/>
</dbReference>
<dbReference type="GO" id="GO:0004553">
    <property type="term" value="F:hydrolase activity, hydrolyzing O-glycosyl compounds"/>
    <property type="evidence" value="ECO:0007669"/>
    <property type="project" value="InterPro"/>
</dbReference>
<dbReference type="CDD" id="cd11338">
    <property type="entry name" value="AmyAc_CMD"/>
    <property type="match status" value="1"/>
</dbReference>
<keyword evidence="2" id="KW-0326">Glycosidase</keyword>
<evidence type="ECO:0000259" key="3">
    <source>
        <dbReference type="SMART" id="SM00642"/>
    </source>
</evidence>
<gene>
    <name evidence="4" type="ORF">HMPREF3187_01507</name>
</gene>
<evidence type="ECO:0000313" key="4">
    <source>
        <dbReference type="EMBL" id="KXB34114.1"/>
    </source>
</evidence>
<dbReference type="InterPro" id="IPR006047">
    <property type="entry name" value="GH13_cat_dom"/>
</dbReference>
<dbReference type="SUPFAM" id="SSF51445">
    <property type="entry name" value="(Trans)glycosidases"/>
    <property type="match status" value="1"/>
</dbReference>
<protein>
    <submittedName>
        <fullName evidence="4">Alpha amylase, catalytic domain protein</fullName>
    </submittedName>
</protein>
<dbReference type="PANTHER" id="PTHR10357:SF210">
    <property type="entry name" value="MALTODEXTRIN GLUCOSIDASE"/>
    <property type="match status" value="1"/>
</dbReference>
<dbReference type="Gene3D" id="2.60.40.10">
    <property type="entry name" value="Immunoglobulins"/>
    <property type="match status" value="1"/>
</dbReference>
<organism evidence="4 5">
    <name type="scientific">Aerococcus christensenii</name>
    <dbReference type="NCBI Taxonomy" id="87541"/>
    <lineage>
        <taxon>Bacteria</taxon>
        <taxon>Bacillati</taxon>
        <taxon>Bacillota</taxon>
        <taxon>Bacilli</taxon>
        <taxon>Lactobacillales</taxon>
        <taxon>Aerococcaceae</taxon>
        <taxon>Aerococcus</taxon>
    </lineage>
</organism>
<dbReference type="PATRIC" id="fig|87541.4.peg.1494"/>
<dbReference type="RefSeq" id="WP_060937197.1">
    <property type="nucleotide sequence ID" value="NZ_JASOZP010000006.1"/>
</dbReference>
<dbReference type="PANTHER" id="PTHR10357">
    <property type="entry name" value="ALPHA-AMYLASE FAMILY MEMBER"/>
    <property type="match status" value="1"/>
</dbReference>
<dbReference type="Proteomes" id="UP000070422">
    <property type="component" value="Unassembled WGS sequence"/>
</dbReference>
<dbReference type="Gene3D" id="3.20.20.80">
    <property type="entry name" value="Glycosidases"/>
    <property type="match status" value="1"/>
</dbReference>
<dbReference type="STRING" id="87541.AWM71_05295"/>
<dbReference type="InterPro" id="IPR014756">
    <property type="entry name" value="Ig_E-set"/>
</dbReference>
<dbReference type="OrthoDB" id="9805159at2"/>
<feature type="domain" description="Glycosyl hydrolase family 13 catalytic" evidence="3">
    <location>
        <begin position="141"/>
        <end position="508"/>
    </location>
</feature>
<dbReference type="Pfam" id="PF00128">
    <property type="entry name" value="Alpha-amylase"/>
    <property type="match status" value="1"/>
</dbReference>
<dbReference type="InterPro" id="IPR013783">
    <property type="entry name" value="Ig-like_fold"/>
</dbReference>
<dbReference type="Gene3D" id="3.90.400.10">
    <property type="entry name" value="Oligo-1,6-glucosidase, Domain 2"/>
    <property type="match status" value="1"/>
</dbReference>
<dbReference type="EMBL" id="LSCQ01000084">
    <property type="protein sequence ID" value="KXB34114.1"/>
    <property type="molecule type" value="Genomic_DNA"/>
</dbReference>
<dbReference type="InterPro" id="IPR004185">
    <property type="entry name" value="Glyco_hydro_13_lg-like_dom"/>
</dbReference>
<dbReference type="InterPro" id="IPR017853">
    <property type="entry name" value="GH"/>
</dbReference>
<evidence type="ECO:0000256" key="2">
    <source>
        <dbReference type="ARBA" id="ARBA00023295"/>
    </source>
</evidence>
<reference evidence="4 5" key="1">
    <citation type="submission" date="2016-01" db="EMBL/GenBank/DDBJ databases">
        <authorList>
            <person name="Oliw E.H."/>
        </authorList>
    </citation>
    <scope>NUCLEOTIDE SEQUENCE [LARGE SCALE GENOMIC DNA]</scope>
    <source>
        <strain evidence="4 5">KA00635</strain>
    </source>
</reference>
<evidence type="ECO:0000313" key="5">
    <source>
        <dbReference type="Proteomes" id="UP000070422"/>
    </source>
</evidence>
<dbReference type="Pfam" id="PF02903">
    <property type="entry name" value="Alpha-amylase_N"/>
    <property type="match status" value="1"/>
</dbReference>
<name>A0A133XT46_9LACT</name>
<dbReference type="GO" id="GO:0005975">
    <property type="term" value="P:carbohydrate metabolic process"/>
    <property type="evidence" value="ECO:0007669"/>
    <property type="project" value="InterPro"/>
</dbReference>
<dbReference type="SMART" id="SM00642">
    <property type="entry name" value="Aamy"/>
    <property type="match status" value="1"/>
</dbReference>
<keyword evidence="1" id="KW-0378">Hydrolase</keyword>
<comment type="caution">
    <text evidence="4">The sequence shown here is derived from an EMBL/GenBank/DDBJ whole genome shotgun (WGS) entry which is preliminary data.</text>
</comment>
<proteinExistence type="predicted"/>
<dbReference type="CDD" id="cd02857">
    <property type="entry name" value="E_set_CDase_PDE_N"/>
    <property type="match status" value="1"/>
</dbReference>
<dbReference type="SUPFAM" id="SSF81296">
    <property type="entry name" value="E set domains"/>
    <property type="match status" value="1"/>
</dbReference>
<sequence length="584" mass="68700">MEITSVYHRPESEFAYLYDEKTMHIRLRTQKGDMRGARLHYGDTGIFYLKGYEHCVPMQKILTDKYYDYFESKVKVSHHRIQYIFELEDQAGLKLLYGDRGVVPNQKEQLNHFMNGFKLPYCHEVDRCKEPTWVKKTIWYQIFVDRFANGNPNRSPKKVCNWDPQRTPGHWDFYGGDLEGVIEHLDYLQDLGINGLYFCPIFESPSNHKYDTVDYYRIDPHFGDGKIFKHLVEEAHKCGMKVMLDAVFNHIGIASKYWQDVIQKGENSLYKDWFHIYSYPVWQDYDHMEKRFEQLNYDTFGYEPRMPKWNTADPEVKHYLLDIASYWIENYDIDAWRMDVSDEIDHQFWRAFRQKVTAIKPDFYTVGEVWHNAQAWLNGDEYHAVMNYNLAESIKQYFLTGEIDTAELIHQVIVQQMKYRRQVTEAMLNLLDSHDTPRILTLAKGNKDFVKAALTFLFLQAGSPCLYYGTEVGLEGGEDPDNRRAMAWKLDQVDSEMKDFVKQLIHLRRTCLPQIFGDFHLTEEANGILALEVGVDGQRLLARFNQTGQVLFLPQVGETLLSQKREGEYIGYGGFEVSFIKAPI</sequence>